<proteinExistence type="predicted"/>
<sequence>MKQLSKILTLLIFLISTSDIYAQEFFRLKESIGMPLRFRTYVDLKGSPYFIDSWTKGIIKQSNGQISKNIELKYDQLEDELIFKNANGRSLVLLFQ</sequence>
<organism evidence="1 2">
    <name type="scientific">Pedobacter chinensis</name>
    <dbReference type="NCBI Taxonomy" id="2282421"/>
    <lineage>
        <taxon>Bacteria</taxon>
        <taxon>Pseudomonadati</taxon>
        <taxon>Bacteroidota</taxon>
        <taxon>Sphingobacteriia</taxon>
        <taxon>Sphingobacteriales</taxon>
        <taxon>Sphingobacteriaceae</taxon>
        <taxon>Pedobacter</taxon>
    </lineage>
</organism>
<gene>
    <name evidence="1" type="ORF">DU508_05585</name>
</gene>
<dbReference type="AlphaFoldDB" id="A0A369PVI7"/>
<comment type="caution">
    <text evidence="1">The sequence shown here is derived from an EMBL/GenBank/DDBJ whole genome shotgun (WGS) entry which is preliminary data.</text>
</comment>
<evidence type="ECO:0000313" key="2">
    <source>
        <dbReference type="Proteomes" id="UP000253961"/>
    </source>
</evidence>
<dbReference type="RefSeq" id="WP_115401870.1">
    <property type="nucleotide sequence ID" value="NZ_QPKV01000003.1"/>
</dbReference>
<reference evidence="1 2" key="1">
    <citation type="submission" date="2018-07" db="EMBL/GenBank/DDBJ databases">
        <title>Pedobacter sp. nov., isolated from soil.</title>
        <authorList>
            <person name="Zhou L.Y."/>
            <person name="Du Z.J."/>
        </authorList>
    </citation>
    <scope>NUCLEOTIDE SEQUENCE [LARGE SCALE GENOMIC DNA]</scope>
    <source>
        <strain evidence="1 2">JDX94</strain>
    </source>
</reference>
<dbReference type="Proteomes" id="UP000253961">
    <property type="component" value="Unassembled WGS sequence"/>
</dbReference>
<dbReference type="OrthoDB" id="680837at2"/>
<name>A0A369PVI7_9SPHI</name>
<accession>A0A369PVI7</accession>
<dbReference type="EMBL" id="QPKV01000003">
    <property type="protein sequence ID" value="RDC56681.1"/>
    <property type="molecule type" value="Genomic_DNA"/>
</dbReference>
<protein>
    <submittedName>
        <fullName evidence="1">Uncharacterized protein</fullName>
    </submittedName>
</protein>
<keyword evidence="2" id="KW-1185">Reference proteome</keyword>
<evidence type="ECO:0000313" key="1">
    <source>
        <dbReference type="EMBL" id="RDC56681.1"/>
    </source>
</evidence>